<dbReference type="SUPFAM" id="SSF47095">
    <property type="entry name" value="HMG-box"/>
    <property type="match status" value="1"/>
</dbReference>
<evidence type="ECO:0000313" key="1">
    <source>
        <dbReference type="EMBL" id="PKY37461.1"/>
    </source>
</evidence>
<dbReference type="Proteomes" id="UP000234323">
    <property type="component" value="Unassembled WGS sequence"/>
</dbReference>
<gene>
    <name evidence="1" type="ORF">RhiirA4_512394</name>
</gene>
<name>A0A2I1FSV3_9GLOM</name>
<organism evidence="1 2">
    <name type="scientific">Rhizophagus irregularis</name>
    <dbReference type="NCBI Taxonomy" id="588596"/>
    <lineage>
        <taxon>Eukaryota</taxon>
        <taxon>Fungi</taxon>
        <taxon>Fungi incertae sedis</taxon>
        <taxon>Mucoromycota</taxon>
        <taxon>Glomeromycotina</taxon>
        <taxon>Glomeromycetes</taxon>
        <taxon>Glomerales</taxon>
        <taxon>Glomeraceae</taxon>
        <taxon>Rhizophagus</taxon>
    </lineage>
</organism>
<protein>
    <submittedName>
        <fullName evidence="1">Uncharacterized protein</fullName>
    </submittedName>
</protein>
<dbReference type="VEuPathDB" id="FungiDB:RhiirFUN_020288"/>
<sequence length="152" mass="18193">MLKMQETNEVHLLPEISCVIVLTGPDKFHKIKVSTAQEIIDRSIKRKYKRPLKNSYMIFMIDCSEAFKKKKRRKENRENYFSSLWKIASEQVKDEYTKIFEDYKKLRPNVIAFRQADEGSSNQPSDNTNDLDEEYKRLFDEFIDIPITERKM</sequence>
<dbReference type="EMBL" id="LLXI01000003">
    <property type="protein sequence ID" value="PKY37461.1"/>
    <property type="molecule type" value="Genomic_DNA"/>
</dbReference>
<dbReference type="InterPro" id="IPR036910">
    <property type="entry name" value="HMG_box_dom_sf"/>
</dbReference>
<reference evidence="1 2" key="1">
    <citation type="submission" date="2015-10" db="EMBL/GenBank/DDBJ databases">
        <title>Genome analyses suggest a sexual origin of heterokaryosis in a supposedly ancient asexual fungus.</title>
        <authorList>
            <person name="Ropars J."/>
            <person name="Sedzielewska K."/>
            <person name="Noel J."/>
            <person name="Charron P."/>
            <person name="Farinelli L."/>
            <person name="Marton T."/>
            <person name="Kruger M."/>
            <person name="Pelin A."/>
            <person name="Brachmann A."/>
            <person name="Corradi N."/>
        </authorList>
    </citation>
    <scope>NUCLEOTIDE SEQUENCE [LARGE SCALE GENOMIC DNA]</scope>
    <source>
        <strain evidence="1 2">A4</strain>
    </source>
</reference>
<keyword evidence="2" id="KW-1185">Reference proteome</keyword>
<accession>A0A2I1FSV3</accession>
<comment type="caution">
    <text evidence="1">The sequence shown here is derived from an EMBL/GenBank/DDBJ whole genome shotgun (WGS) entry which is preliminary data.</text>
</comment>
<dbReference type="AlphaFoldDB" id="A0A2I1FSV3"/>
<evidence type="ECO:0000313" key="2">
    <source>
        <dbReference type="Proteomes" id="UP000234323"/>
    </source>
</evidence>
<proteinExistence type="predicted"/>